<evidence type="ECO:0000313" key="2">
    <source>
        <dbReference type="Proteomes" id="UP000662678"/>
    </source>
</evidence>
<protein>
    <recommendedName>
        <fullName evidence="3">SRPBCC family protein</fullName>
    </recommendedName>
</protein>
<evidence type="ECO:0000313" key="1">
    <source>
        <dbReference type="EMBL" id="GHD79655.1"/>
    </source>
</evidence>
<sequence length="155" mass="17115">MFQALQQHLSGEFTLPLDIDTAYPLFTPAGETLWVPDWQPQYFHPADGHTSAGMVFATGHGSESTLWTLADYDPAAYRYRYVRVTPGSRFVQVQVSCQALDAASTRVQVSYTLTGLGEAGNAAIRDFAAGYAAMLAEWHSLILAWRARETSVNRP</sequence>
<dbReference type="RefSeq" id="WP_189353849.1">
    <property type="nucleotide sequence ID" value="NZ_BMYP01000032.1"/>
</dbReference>
<dbReference type="EMBL" id="BMYP01000032">
    <property type="protein sequence ID" value="GHD79655.1"/>
    <property type="molecule type" value="Genomic_DNA"/>
</dbReference>
<proteinExistence type="predicted"/>
<evidence type="ECO:0008006" key="3">
    <source>
        <dbReference type="Google" id="ProtNLM"/>
    </source>
</evidence>
<organism evidence="1 2">
    <name type="scientific">Vogesella fluminis</name>
    <dbReference type="NCBI Taxonomy" id="1069161"/>
    <lineage>
        <taxon>Bacteria</taxon>
        <taxon>Pseudomonadati</taxon>
        <taxon>Pseudomonadota</taxon>
        <taxon>Betaproteobacteria</taxon>
        <taxon>Neisseriales</taxon>
        <taxon>Chromobacteriaceae</taxon>
        <taxon>Vogesella</taxon>
    </lineage>
</organism>
<gene>
    <name evidence="1" type="ORF">GCM10011419_23300</name>
</gene>
<keyword evidence="2" id="KW-1185">Reference proteome</keyword>
<dbReference type="SUPFAM" id="SSF55961">
    <property type="entry name" value="Bet v1-like"/>
    <property type="match status" value="1"/>
</dbReference>
<dbReference type="Proteomes" id="UP000662678">
    <property type="component" value="Unassembled WGS sequence"/>
</dbReference>
<accession>A0ABQ3HDF9</accession>
<reference evidence="2" key="1">
    <citation type="journal article" date="2019" name="Int. J. Syst. Evol. Microbiol.">
        <title>The Global Catalogue of Microorganisms (GCM) 10K type strain sequencing project: providing services to taxonomists for standard genome sequencing and annotation.</title>
        <authorList>
            <consortium name="The Broad Institute Genomics Platform"/>
            <consortium name="The Broad Institute Genome Sequencing Center for Infectious Disease"/>
            <person name="Wu L."/>
            <person name="Ma J."/>
        </authorList>
    </citation>
    <scope>NUCLEOTIDE SEQUENCE [LARGE SCALE GENOMIC DNA]</scope>
    <source>
        <strain evidence="2">KCTC 23713</strain>
    </source>
</reference>
<name>A0ABQ3HDF9_9NEIS</name>
<comment type="caution">
    <text evidence="1">The sequence shown here is derived from an EMBL/GenBank/DDBJ whole genome shotgun (WGS) entry which is preliminary data.</text>
</comment>